<dbReference type="AlphaFoldDB" id="A0A7D7U2V9"/>
<dbReference type="KEGG" id="mtuy:H3143_01945"/>
<keyword evidence="5" id="KW-1185">Reference proteome</keyword>
<sequence length="742" mass="80579">MKRKNILKFVSLLGIGSFVMLAAASCSRAINANQNPNSKSTPATPTTPTPAPLTPAQELAAAKTALMSLVDSETQNTGLYADYAKIQDNLKNAFLAAKTVLSNSSSTTQNLNEARTKLQSAIANADMAKKDFDTKNSALVTAYNSLKESLKVEETILDSVKEPNYSAIKNNLVELYGKAKPIVMATLDPLTGSIPEASAVMGISEPLANAVMRNDAWKRNADNLVNSFVKQVLVKNDLTPGKDKTYQDQPGIYSFVGYSVDLNTTQANTTNNANQGNNQDSNNTNQGNNQDSNNTNQGNNQDSNNTSQNKFPNWNFAQRVVWTAPNSGPNITAIPNNAKNSKPLSDVSWIYSLAGEGAKYTLKFRNFGVSEKAFLYFPYKLVNSMDSGKVALQYKVNEGEVKNVDFKTTTTVATATSQPEALQSSSTVRLVEDEEKKEEDSSSTGESAETKETPTKTTMNEAPTLNDIKVAKVELTGLKFGLNTVEFSLPTSSDQMDKVAPMIGNMYITTSDQETNKEKIYADIFGNTINKENEQTSVTVDLLKGYSLAASYDTYIRQYTNLNTDKTPVYLVGLIGGAQSRNETMEVGVNNGGNSARNNTTITPNAVRQNRTLIIYVNAPQDGNYYISGSYANANQSRSLYFTTENDVSDSSKSVTINVTGTGFFNSLLNFNTKEETTMVGTMSTTGGHNTMNMNKTLHLKKGINKIVLGRPSGFTPFIGNLTFTLMNSTDSVSKVEADKAN</sequence>
<dbReference type="RefSeq" id="WP_182078537.1">
    <property type="nucleotide sequence ID" value="NZ_CP059674.1"/>
</dbReference>
<protein>
    <recommendedName>
        <fullName evidence="3">Haemagglutinin Mycoplasma domain-containing protein</fullName>
    </recommendedName>
</protein>
<proteinExistence type="predicted"/>
<feature type="region of interest" description="Disordered" evidence="1">
    <location>
        <begin position="266"/>
        <end position="310"/>
    </location>
</feature>
<feature type="chain" id="PRO_5028309300" description="Haemagglutinin Mycoplasma domain-containing protein" evidence="2">
    <location>
        <begin position="23"/>
        <end position="742"/>
    </location>
</feature>
<evidence type="ECO:0000313" key="5">
    <source>
        <dbReference type="Proteomes" id="UP000514704"/>
    </source>
</evidence>
<feature type="region of interest" description="Disordered" evidence="1">
    <location>
        <begin position="33"/>
        <end position="54"/>
    </location>
</feature>
<feature type="domain" description="Haemagglutinin Mycoplasma" evidence="3">
    <location>
        <begin position="278"/>
        <end position="727"/>
    </location>
</feature>
<dbReference type="PROSITE" id="PS51257">
    <property type="entry name" value="PROKAR_LIPOPROTEIN"/>
    <property type="match status" value="1"/>
</dbReference>
<evidence type="ECO:0000256" key="2">
    <source>
        <dbReference type="SAM" id="SignalP"/>
    </source>
</evidence>
<feature type="domain" description="Haemagglutinin Mycoplasma" evidence="3">
    <location>
        <begin position="228"/>
        <end position="272"/>
    </location>
</feature>
<feature type="region of interest" description="Disordered" evidence="1">
    <location>
        <begin position="415"/>
        <end position="463"/>
    </location>
</feature>
<accession>A0A7D7U2V9</accession>
<evidence type="ECO:0000256" key="1">
    <source>
        <dbReference type="SAM" id="MobiDB-lite"/>
    </source>
</evidence>
<organism evidence="4 5">
    <name type="scientific">Mycoplasma tullyi</name>
    <dbReference type="NCBI Taxonomy" id="1612150"/>
    <lineage>
        <taxon>Bacteria</taxon>
        <taxon>Bacillati</taxon>
        <taxon>Mycoplasmatota</taxon>
        <taxon>Mollicutes</taxon>
        <taxon>Mycoplasmataceae</taxon>
        <taxon>Mycoplasma</taxon>
    </lineage>
</organism>
<feature type="signal peptide" evidence="2">
    <location>
        <begin position="1"/>
        <end position="22"/>
    </location>
</feature>
<dbReference type="Pfam" id="PF05692">
    <property type="entry name" value="Myco_haema"/>
    <property type="match status" value="2"/>
</dbReference>
<dbReference type="InterPro" id="IPR008692">
    <property type="entry name" value="Hemogglutn_Mycoplasma"/>
</dbReference>
<name>A0A7D7U2V9_9MOLU</name>
<evidence type="ECO:0000313" key="4">
    <source>
        <dbReference type="EMBL" id="QMT98250.1"/>
    </source>
</evidence>
<evidence type="ECO:0000259" key="3">
    <source>
        <dbReference type="Pfam" id="PF05692"/>
    </source>
</evidence>
<feature type="compositionally biased region" description="Polar residues" evidence="1">
    <location>
        <begin position="417"/>
        <end position="428"/>
    </location>
</feature>
<feature type="compositionally biased region" description="Low complexity" evidence="1">
    <location>
        <begin position="266"/>
        <end position="309"/>
    </location>
</feature>
<dbReference type="EMBL" id="CP059674">
    <property type="protein sequence ID" value="QMT98250.1"/>
    <property type="molecule type" value="Genomic_DNA"/>
</dbReference>
<reference evidence="4 5" key="1">
    <citation type="journal article" date="2017" name="Int. J. Syst. Evol. Microbiol.">
        <title>Mycoplasma tullyi sp. nov., isolated from penguins of the genus Spheniscus.</title>
        <authorList>
            <person name="Yavari C.A."/>
            <person name="Ramirez A.S."/>
            <person name="Nicholas R.A.J."/>
            <person name="Radford A.D."/>
            <person name="Darby A.C."/>
            <person name="Bradbury J.M."/>
        </authorList>
    </citation>
    <scope>NUCLEOTIDE SEQUENCE [LARGE SCALE GENOMIC DNA]</scope>
    <source>
        <strain evidence="4 5">56A97T</strain>
    </source>
</reference>
<keyword evidence="2" id="KW-0732">Signal</keyword>
<dbReference type="Proteomes" id="UP000514704">
    <property type="component" value="Chromosome"/>
</dbReference>
<dbReference type="Pfam" id="PF07554">
    <property type="entry name" value="FIVAR"/>
    <property type="match status" value="2"/>
</dbReference>
<gene>
    <name evidence="4" type="ORF">H3143_01945</name>
</gene>